<evidence type="ECO:0000313" key="2">
    <source>
        <dbReference type="Proteomes" id="UP001432251"/>
    </source>
</evidence>
<keyword evidence="1" id="KW-0614">Plasmid</keyword>
<name>A0ACD5AQC7_9ACTN</name>
<organism evidence="1 2">
    <name type="scientific">Streptomyces citrinus</name>
    <dbReference type="NCBI Taxonomy" id="3118173"/>
    <lineage>
        <taxon>Bacteria</taxon>
        <taxon>Bacillati</taxon>
        <taxon>Actinomycetota</taxon>
        <taxon>Actinomycetes</taxon>
        <taxon>Kitasatosporales</taxon>
        <taxon>Streptomycetaceae</taxon>
        <taxon>Streptomyces</taxon>
    </lineage>
</organism>
<gene>
    <name evidence="1" type="ORF">V2W30_40070</name>
</gene>
<protein>
    <submittedName>
        <fullName evidence="1">Uncharacterized protein</fullName>
    </submittedName>
</protein>
<dbReference type="Proteomes" id="UP001432251">
    <property type="component" value="Plasmid p1"/>
</dbReference>
<evidence type="ECO:0000313" key="1">
    <source>
        <dbReference type="EMBL" id="WWQ69382.1"/>
    </source>
</evidence>
<dbReference type="EMBL" id="CP146023">
    <property type="protein sequence ID" value="WWQ69382.1"/>
    <property type="molecule type" value="Genomic_DNA"/>
</dbReference>
<accession>A0ACD5AQC7</accession>
<sequence length="133" mass="14078">MTAGLAAAAVLLVTPAVSAASTPEVVHAAGKRLVGHAGPYDIVVTYTGSGALRKVNFVYASKFTKSKRQLSARWMYITPNGPLRTSGWARTTRVDSGPTWRAKSWGPGKKIPKNSKVCTQFKGSSTLACVKVA</sequence>
<geneLocation type="plasmid" evidence="1 2">
    <name>p1</name>
</geneLocation>
<reference evidence="1" key="1">
    <citation type="journal article" date="2025" name="Int. J. Syst. Evol. Microbiol.">
        <title>Streptomyces citrinus sp. nov., with yellow diffusible pigment.</title>
        <authorList>
            <person name="He Y."/>
            <person name="Yang E."/>
            <person name="Xu J."/>
            <person name="Sun Y."/>
            <person name="Sun L."/>
        </authorList>
    </citation>
    <scope>NUCLEOTIDE SEQUENCE</scope>
    <source>
        <strain evidence="1">Q6</strain>
    </source>
</reference>
<proteinExistence type="predicted"/>
<keyword evidence="2" id="KW-1185">Reference proteome</keyword>